<dbReference type="InterPro" id="IPR052913">
    <property type="entry name" value="Glycopeptide_resist_protein"/>
</dbReference>
<dbReference type="EMBL" id="DXBB01000048">
    <property type="protein sequence ID" value="HIZ72504.1"/>
    <property type="molecule type" value="Genomic_DNA"/>
</dbReference>
<feature type="signal peptide" evidence="1">
    <location>
        <begin position="1"/>
        <end position="16"/>
    </location>
</feature>
<dbReference type="PANTHER" id="PTHR35788:SF1">
    <property type="entry name" value="EXPORTED PROTEIN"/>
    <property type="match status" value="1"/>
</dbReference>
<evidence type="ECO:0000313" key="2">
    <source>
        <dbReference type="EMBL" id="HIZ72504.1"/>
    </source>
</evidence>
<sequence length="251" mass="26940">MILAALLWGSACFVFAGAAAGVPEAEELLSRVTTRYSEENAGRACNIRLAAERISGITLDARESFSFNDAVGERTRENGFFEAPVIENGEYVPGVGGGVCQVSSTLFCAALEAGLRISESHPHSLPVSYIPPSLDAMVSSGSDLKLFNPRSAPVRIEAQAEDGVLTVGVYGVKDGLVYRTESVTLARLEAPPAREGDVLRPGREGLVSESFLCVYGEGGELISRTRIRRDRYAPVQGIRPREGDLPQKKPK</sequence>
<gene>
    <name evidence="2" type="ORF">H9964_02860</name>
</gene>
<keyword evidence="1" id="KW-0732">Signal</keyword>
<dbReference type="PANTHER" id="PTHR35788">
    <property type="entry name" value="EXPORTED PROTEIN-RELATED"/>
    <property type="match status" value="1"/>
</dbReference>
<evidence type="ECO:0000256" key="1">
    <source>
        <dbReference type="SAM" id="SignalP"/>
    </source>
</evidence>
<dbReference type="AlphaFoldDB" id="A0A9D2K0C2"/>
<organism evidence="2 3">
    <name type="scientific">Candidatus Gallimonas intestinavium</name>
    <dbReference type="NCBI Taxonomy" id="2838603"/>
    <lineage>
        <taxon>Bacteria</taxon>
        <taxon>Bacillati</taxon>
        <taxon>Bacillota</taxon>
        <taxon>Clostridia</taxon>
        <taxon>Candidatus Gallimonas</taxon>
    </lineage>
</organism>
<evidence type="ECO:0000313" key="3">
    <source>
        <dbReference type="Proteomes" id="UP000824102"/>
    </source>
</evidence>
<protein>
    <submittedName>
        <fullName evidence="2">VanW family protein</fullName>
    </submittedName>
</protein>
<dbReference type="Proteomes" id="UP000824102">
    <property type="component" value="Unassembled WGS sequence"/>
</dbReference>
<accession>A0A9D2K0C2</accession>
<name>A0A9D2K0C2_9FIRM</name>
<proteinExistence type="predicted"/>
<reference evidence="2" key="2">
    <citation type="submission" date="2021-04" db="EMBL/GenBank/DDBJ databases">
        <authorList>
            <person name="Gilroy R."/>
        </authorList>
    </citation>
    <scope>NUCLEOTIDE SEQUENCE</scope>
    <source>
        <strain evidence="2">ChiW7-2402</strain>
    </source>
</reference>
<feature type="chain" id="PRO_5039719824" evidence="1">
    <location>
        <begin position="17"/>
        <end position="251"/>
    </location>
</feature>
<dbReference type="InterPro" id="IPR007391">
    <property type="entry name" value="Vancomycin_resist_VanW"/>
</dbReference>
<dbReference type="Pfam" id="PF04294">
    <property type="entry name" value="VanW"/>
    <property type="match status" value="1"/>
</dbReference>
<reference evidence="2" key="1">
    <citation type="journal article" date="2021" name="PeerJ">
        <title>Extensive microbial diversity within the chicken gut microbiome revealed by metagenomics and culture.</title>
        <authorList>
            <person name="Gilroy R."/>
            <person name="Ravi A."/>
            <person name="Getino M."/>
            <person name="Pursley I."/>
            <person name="Horton D.L."/>
            <person name="Alikhan N.F."/>
            <person name="Baker D."/>
            <person name="Gharbi K."/>
            <person name="Hall N."/>
            <person name="Watson M."/>
            <person name="Adriaenssens E.M."/>
            <person name="Foster-Nyarko E."/>
            <person name="Jarju S."/>
            <person name="Secka A."/>
            <person name="Antonio M."/>
            <person name="Oren A."/>
            <person name="Chaudhuri R.R."/>
            <person name="La Ragione R."/>
            <person name="Hildebrand F."/>
            <person name="Pallen M.J."/>
        </authorList>
    </citation>
    <scope>NUCLEOTIDE SEQUENCE</scope>
    <source>
        <strain evidence="2">ChiW7-2402</strain>
    </source>
</reference>
<comment type="caution">
    <text evidence="2">The sequence shown here is derived from an EMBL/GenBank/DDBJ whole genome shotgun (WGS) entry which is preliminary data.</text>
</comment>